<feature type="domain" description="Transcriptional regulator LmrA/YxaF-like C-terminal" evidence="5">
    <location>
        <begin position="82"/>
        <end position="173"/>
    </location>
</feature>
<name>A0A0V8I4I0_9MICC</name>
<evidence type="ECO:0000313" key="7">
    <source>
        <dbReference type="Proteomes" id="UP000053199"/>
    </source>
</evidence>
<dbReference type="AlphaFoldDB" id="A0A0V8I4I0"/>
<keyword evidence="2" id="KW-0238">DNA-binding</keyword>
<dbReference type="Gene3D" id="1.10.357.10">
    <property type="entry name" value="Tetracycline Repressor, domain 2"/>
    <property type="match status" value="1"/>
</dbReference>
<keyword evidence="1" id="KW-0805">Transcription regulation</keyword>
<evidence type="ECO:0000256" key="1">
    <source>
        <dbReference type="ARBA" id="ARBA00023015"/>
    </source>
</evidence>
<dbReference type="InterPro" id="IPR036271">
    <property type="entry name" value="Tet_transcr_reg_TetR-rel_C_sf"/>
</dbReference>
<dbReference type="InterPro" id="IPR009057">
    <property type="entry name" value="Homeodomain-like_sf"/>
</dbReference>
<keyword evidence="3" id="KW-0804">Transcription</keyword>
<dbReference type="Pfam" id="PF21993">
    <property type="entry name" value="TetR_C_13_2"/>
    <property type="match status" value="1"/>
</dbReference>
<feature type="domain" description="HTH tetR-type" evidence="4">
    <location>
        <begin position="16"/>
        <end position="58"/>
    </location>
</feature>
<proteinExistence type="predicted"/>
<evidence type="ECO:0000259" key="4">
    <source>
        <dbReference type="Pfam" id="PF00440"/>
    </source>
</evidence>
<sequence>MPRTVLDRDDAVRALAGVFRRRGFESGSLSVIQQETGIGRGSLYHFFPDGKADMARAVLAQVRGWFDEQVFEPLRTAGDAGEAVARMTQVVEEYFVSRDRVCLFAAMTLGEEQETFAREVRAYFADWVGVLTETLHRGGISGPDAADLAVDAVAAIQGGLIMTRALDDDAVFTGIVARTGRRLHAVLS</sequence>
<dbReference type="SUPFAM" id="SSF46689">
    <property type="entry name" value="Homeodomain-like"/>
    <property type="match status" value="1"/>
</dbReference>
<dbReference type="Proteomes" id="UP000053199">
    <property type="component" value="Unassembled WGS sequence"/>
</dbReference>
<evidence type="ECO:0000256" key="3">
    <source>
        <dbReference type="ARBA" id="ARBA00023163"/>
    </source>
</evidence>
<organism evidence="6 7">
    <name type="scientific">Pseudarthrobacter enclensis</name>
    <dbReference type="NCBI Taxonomy" id="993070"/>
    <lineage>
        <taxon>Bacteria</taxon>
        <taxon>Bacillati</taxon>
        <taxon>Actinomycetota</taxon>
        <taxon>Actinomycetes</taxon>
        <taxon>Micrococcales</taxon>
        <taxon>Micrococcaceae</taxon>
        <taxon>Pseudarthrobacter</taxon>
    </lineage>
</organism>
<accession>A0A0V8I4I0</accession>
<dbReference type="EMBL" id="LNQM01000012">
    <property type="protein sequence ID" value="KSU69634.1"/>
    <property type="molecule type" value="Genomic_DNA"/>
</dbReference>
<reference evidence="6 7" key="1">
    <citation type="journal article" date="2014" name="Arch. Microbiol.">
        <title>Arthrobacter enclensis sp. nov., isolated from sediment sample.</title>
        <authorList>
            <person name="Dastager S.G."/>
            <person name="Liu Q."/>
            <person name="Tang S.K."/>
            <person name="Krishnamurthi S."/>
            <person name="Lee J.C."/>
            <person name="Li W.J."/>
        </authorList>
    </citation>
    <scope>NUCLEOTIDE SEQUENCE [LARGE SCALE GENOMIC DNA]</scope>
    <source>
        <strain evidence="6 7">NIO-1008</strain>
    </source>
</reference>
<comment type="caution">
    <text evidence="6">The sequence shown here is derived from an EMBL/GenBank/DDBJ whole genome shotgun (WGS) entry which is preliminary data.</text>
</comment>
<evidence type="ECO:0000256" key="2">
    <source>
        <dbReference type="ARBA" id="ARBA00023125"/>
    </source>
</evidence>
<dbReference type="Pfam" id="PF00440">
    <property type="entry name" value="TetR_N"/>
    <property type="match status" value="1"/>
</dbReference>
<keyword evidence="7" id="KW-1185">Reference proteome</keyword>
<dbReference type="InterPro" id="IPR054156">
    <property type="entry name" value="YxaF_TetR_C"/>
</dbReference>
<evidence type="ECO:0000313" key="6">
    <source>
        <dbReference type="EMBL" id="KSU69634.1"/>
    </source>
</evidence>
<dbReference type="STRING" id="993070.AS031_18650"/>
<gene>
    <name evidence="6" type="ORF">AS031_18650</name>
</gene>
<dbReference type="GO" id="GO:0003677">
    <property type="term" value="F:DNA binding"/>
    <property type="evidence" value="ECO:0007669"/>
    <property type="project" value="UniProtKB-KW"/>
</dbReference>
<dbReference type="OrthoDB" id="3196926at2"/>
<dbReference type="PANTHER" id="PTHR47506:SF1">
    <property type="entry name" value="HTH-TYPE TRANSCRIPTIONAL REGULATOR YJDC"/>
    <property type="match status" value="1"/>
</dbReference>
<dbReference type="SUPFAM" id="SSF48498">
    <property type="entry name" value="Tetracyclin repressor-like, C-terminal domain"/>
    <property type="match status" value="1"/>
</dbReference>
<dbReference type="InterPro" id="IPR001647">
    <property type="entry name" value="HTH_TetR"/>
</dbReference>
<protein>
    <submittedName>
        <fullName evidence="6">TetR family transcriptional regulator</fullName>
    </submittedName>
</protein>
<evidence type="ECO:0000259" key="5">
    <source>
        <dbReference type="Pfam" id="PF21993"/>
    </source>
</evidence>
<dbReference type="RefSeq" id="WP_058269665.1">
    <property type="nucleotide sequence ID" value="NZ_FMAZ01000011.1"/>
</dbReference>
<dbReference type="PANTHER" id="PTHR47506">
    <property type="entry name" value="TRANSCRIPTIONAL REGULATORY PROTEIN"/>
    <property type="match status" value="1"/>
</dbReference>